<proteinExistence type="predicted"/>
<dbReference type="InterPro" id="IPR053024">
    <property type="entry name" value="Fungal_surface_NADase"/>
</dbReference>
<evidence type="ECO:0000313" key="3">
    <source>
        <dbReference type="EMBL" id="SEU32750.1"/>
    </source>
</evidence>
<dbReference type="Pfam" id="PF14021">
    <property type="entry name" value="TNT"/>
    <property type="match status" value="1"/>
</dbReference>
<gene>
    <name evidence="3" type="ORF">SAMN05421811_11169</name>
</gene>
<dbReference type="Proteomes" id="UP000199361">
    <property type="component" value="Unassembled WGS sequence"/>
</dbReference>
<feature type="domain" description="TNT" evidence="2">
    <location>
        <begin position="146"/>
        <end position="253"/>
    </location>
</feature>
<keyword evidence="1" id="KW-0732">Signal</keyword>
<feature type="chain" id="PRO_5011583069" description="TNT domain-containing protein" evidence="1">
    <location>
        <begin position="27"/>
        <end position="266"/>
    </location>
</feature>
<evidence type="ECO:0000313" key="4">
    <source>
        <dbReference type="Proteomes" id="UP000199361"/>
    </source>
</evidence>
<protein>
    <recommendedName>
        <fullName evidence="2">TNT domain-containing protein</fullName>
    </recommendedName>
</protein>
<dbReference type="GO" id="GO:0050135">
    <property type="term" value="F:NADP+ nucleosidase activity"/>
    <property type="evidence" value="ECO:0007669"/>
    <property type="project" value="InterPro"/>
</dbReference>
<dbReference type="STRING" id="568860.SAMN05421811_11169"/>
<dbReference type="InterPro" id="IPR025331">
    <property type="entry name" value="TNT"/>
</dbReference>
<feature type="signal peptide" evidence="1">
    <location>
        <begin position="1"/>
        <end position="26"/>
    </location>
</feature>
<dbReference type="PANTHER" id="PTHR42059">
    <property type="entry name" value="TNT DOMAIN-CONTAINING PROTEIN"/>
    <property type="match status" value="1"/>
</dbReference>
<evidence type="ECO:0000256" key="1">
    <source>
        <dbReference type="SAM" id="SignalP"/>
    </source>
</evidence>
<dbReference type="AlphaFoldDB" id="A0A1I0L1E0"/>
<dbReference type="OrthoDB" id="4745173at2"/>
<accession>A0A1I0L1E0</accession>
<name>A0A1I0L1E0_9ACTN</name>
<evidence type="ECO:0000259" key="2">
    <source>
        <dbReference type="Pfam" id="PF14021"/>
    </source>
</evidence>
<keyword evidence="4" id="KW-1185">Reference proteome</keyword>
<sequence length="266" mass="28445">MPYNRPGAMLAAAICTILSAMGGATAYGESAVQPETRLVQQSELGTPTPSKDKPARTATVPVAGKRICGPPYITGDPDLGPTILPRTGYLGALLHGYVPLGGLSPQHFLSRYWDYAQNNYRFPPDSGFGRSGNFPNGRLLLKTTILQPGMRLDRFGSNAGAFLAPIGDLFIRRGLPPRNLNTNSMAPMNLCNYHAFEVLKSFGVEVGPAAPAFQMPGGGTQYHVISRLVPGFPQTNDEVPVSVLLTNGFLQEINPFASADLVTTVK</sequence>
<organism evidence="3 4">
    <name type="scientific">Nonomuraea wenchangensis</name>
    <dbReference type="NCBI Taxonomy" id="568860"/>
    <lineage>
        <taxon>Bacteria</taxon>
        <taxon>Bacillati</taxon>
        <taxon>Actinomycetota</taxon>
        <taxon>Actinomycetes</taxon>
        <taxon>Streptosporangiales</taxon>
        <taxon>Streptosporangiaceae</taxon>
        <taxon>Nonomuraea</taxon>
    </lineage>
</organism>
<dbReference type="PANTHER" id="PTHR42059:SF1">
    <property type="entry name" value="TNT DOMAIN-CONTAINING PROTEIN"/>
    <property type="match status" value="1"/>
</dbReference>
<reference evidence="3 4" key="1">
    <citation type="submission" date="2016-10" db="EMBL/GenBank/DDBJ databases">
        <authorList>
            <person name="de Groot N.N."/>
        </authorList>
    </citation>
    <scope>NUCLEOTIDE SEQUENCE [LARGE SCALE GENOMIC DNA]</scope>
    <source>
        <strain evidence="3 4">CGMCC 4.5598</strain>
    </source>
</reference>
<dbReference type="EMBL" id="FOHX01000011">
    <property type="protein sequence ID" value="SEU32750.1"/>
    <property type="molecule type" value="Genomic_DNA"/>
</dbReference>